<sequence length="650" mass="73242">MGSNGNTNVDGYLPKRWRAALDFGTTTTSIVFCLPSDSIPVLRKGKIVHINKWPCETPEEGASRLKATSEIPSVIRYGLTDGSVKIGWDALATIKSPLWRRNPGVIIERFKLLLDTSESTAGLRAEVRQRMEALQTPKGEVDIIADYLHHVFAHSLDFMRTNYMLDERDDIELILTLPNAWSPMAVRKMYGAVDIASQSSGLPIGQIRRTVSETEAGMAYVRETSRDVEFETDDCVLMGDIGGGTTDTVPYRLGASRLVELAPSTGISCGSTNLDQGFKTQLTKDVKRSMRPGLKLHDNPSLQNKIDLATFEFGKDHKKNIKKGQVIDLWVPFKFREARSINLAKFAEDDDGDLGYYCINEHEIRSIFNAACKQVWALLKEQLDQVIQLGHKVKMIVLVGGFSESLYLREVIIYECRSYGVDVVFPPKCQWAVVEGAMVWANKEQYQADRISRYSVGIKRHMAYEPRKRYHKGIKPDVDEWGRNYVKNCLEWVIKKGSLISANGLTKTYDLHISVEEDTPRTILSQAIYISETACEDNYRDSAPVNADAELLETAEFSIELEPIRHLMTLTKLTNVKRRKTNNGKRTADRLYMINFRLKITINDLALSYRIECTDSQQKAKTGTLPLSYIFEPGTVLRNSTGDVLGADGR</sequence>
<proteinExistence type="predicted"/>
<organism evidence="1 2">
    <name type="scientific">Apiospora hydei</name>
    <dbReference type="NCBI Taxonomy" id="1337664"/>
    <lineage>
        <taxon>Eukaryota</taxon>
        <taxon>Fungi</taxon>
        <taxon>Dikarya</taxon>
        <taxon>Ascomycota</taxon>
        <taxon>Pezizomycotina</taxon>
        <taxon>Sordariomycetes</taxon>
        <taxon>Xylariomycetidae</taxon>
        <taxon>Amphisphaeriales</taxon>
        <taxon>Apiosporaceae</taxon>
        <taxon>Apiospora</taxon>
    </lineage>
</organism>
<protein>
    <submittedName>
        <fullName evidence="1">Uncharacterized protein</fullName>
    </submittedName>
</protein>
<dbReference type="Gene3D" id="3.30.420.40">
    <property type="match status" value="2"/>
</dbReference>
<evidence type="ECO:0000313" key="1">
    <source>
        <dbReference type="EMBL" id="KAK8066267.1"/>
    </source>
</evidence>
<evidence type="ECO:0000313" key="2">
    <source>
        <dbReference type="Proteomes" id="UP001433268"/>
    </source>
</evidence>
<dbReference type="SUPFAM" id="SSF53067">
    <property type="entry name" value="Actin-like ATPase domain"/>
    <property type="match status" value="2"/>
</dbReference>
<gene>
    <name evidence="1" type="ORF">PG997_013014</name>
</gene>
<keyword evidence="2" id="KW-1185">Reference proteome</keyword>
<dbReference type="EMBL" id="JAQQWN010000009">
    <property type="protein sequence ID" value="KAK8066267.1"/>
    <property type="molecule type" value="Genomic_DNA"/>
</dbReference>
<dbReference type="Proteomes" id="UP001433268">
    <property type="component" value="Unassembled WGS sequence"/>
</dbReference>
<dbReference type="InterPro" id="IPR043129">
    <property type="entry name" value="ATPase_NBD"/>
</dbReference>
<comment type="caution">
    <text evidence="1">The sequence shown here is derived from an EMBL/GenBank/DDBJ whole genome shotgun (WGS) entry which is preliminary data.</text>
</comment>
<reference evidence="1 2" key="1">
    <citation type="submission" date="2023-01" db="EMBL/GenBank/DDBJ databases">
        <title>Analysis of 21 Apiospora genomes using comparative genomics revels a genus with tremendous synthesis potential of carbohydrate active enzymes and secondary metabolites.</title>
        <authorList>
            <person name="Sorensen T."/>
        </authorList>
    </citation>
    <scope>NUCLEOTIDE SEQUENCE [LARGE SCALE GENOMIC DNA]</scope>
    <source>
        <strain evidence="1 2">CBS 114990</strain>
    </source>
</reference>
<dbReference type="PANTHER" id="PTHR14187:SF5">
    <property type="entry name" value="HEAT SHOCK 70 KDA PROTEIN 12A"/>
    <property type="match status" value="1"/>
</dbReference>
<dbReference type="PANTHER" id="PTHR14187">
    <property type="entry name" value="ALPHA KINASE/ELONGATION FACTOR 2 KINASE"/>
    <property type="match status" value="1"/>
</dbReference>
<dbReference type="Gene3D" id="3.90.640.10">
    <property type="entry name" value="Actin, Chain A, domain 4"/>
    <property type="match status" value="1"/>
</dbReference>
<name>A0ABR1V509_9PEZI</name>
<dbReference type="CDD" id="cd10170">
    <property type="entry name" value="ASKHA_NBD_HSP70"/>
    <property type="match status" value="1"/>
</dbReference>
<accession>A0ABR1V509</accession>
<dbReference type="GeneID" id="92050388"/>
<dbReference type="RefSeq" id="XP_066663020.1">
    <property type="nucleotide sequence ID" value="XM_066817328.1"/>
</dbReference>